<protein>
    <submittedName>
        <fullName evidence="1">Uncharacterized protein</fullName>
    </submittedName>
</protein>
<dbReference type="EMBL" id="CM047749">
    <property type="protein sequence ID" value="KAJ0009852.1"/>
    <property type="molecule type" value="Genomic_DNA"/>
</dbReference>
<reference evidence="2" key="1">
    <citation type="journal article" date="2023" name="G3 (Bethesda)">
        <title>Genome assembly and association tests identify interacting loci associated with vigor, precocity, and sex in interspecific pistachio rootstocks.</title>
        <authorList>
            <person name="Palmer W."/>
            <person name="Jacygrad E."/>
            <person name="Sagayaradj S."/>
            <person name="Cavanaugh K."/>
            <person name="Han R."/>
            <person name="Bertier L."/>
            <person name="Beede B."/>
            <person name="Kafkas S."/>
            <person name="Golino D."/>
            <person name="Preece J."/>
            <person name="Michelmore R."/>
        </authorList>
    </citation>
    <scope>NUCLEOTIDE SEQUENCE [LARGE SCALE GENOMIC DNA]</scope>
</reference>
<organism evidence="1 2">
    <name type="scientific">Pistacia integerrima</name>
    <dbReference type="NCBI Taxonomy" id="434235"/>
    <lineage>
        <taxon>Eukaryota</taxon>
        <taxon>Viridiplantae</taxon>
        <taxon>Streptophyta</taxon>
        <taxon>Embryophyta</taxon>
        <taxon>Tracheophyta</taxon>
        <taxon>Spermatophyta</taxon>
        <taxon>Magnoliopsida</taxon>
        <taxon>eudicotyledons</taxon>
        <taxon>Gunneridae</taxon>
        <taxon>Pentapetalae</taxon>
        <taxon>rosids</taxon>
        <taxon>malvids</taxon>
        <taxon>Sapindales</taxon>
        <taxon>Anacardiaceae</taxon>
        <taxon>Pistacia</taxon>
    </lineage>
</organism>
<comment type="caution">
    <text evidence="1">The sequence shown here is derived from an EMBL/GenBank/DDBJ whole genome shotgun (WGS) entry which is preliminary data.</text>
</comment>
<dbReference type="Proteomes" id="UP001163603">
    <property type="component" value="Chromosome 14"/>
</dbReference>
<name>A0ACC0X4V2_9ROSI</name>
<accession>A0ACC0X4V2</accession>
<evidence type="ECO:0000313" key="1">
    <source>
        <dbReference type="EMBL" id="KAJ0009852.1"/>
    </source>
</evidence>
<keyword evidence="2" id="KW-1185">Reference proteome</keyword>
<proteinExistence type="predicted"/>
<evidence type="ECO:0000313" key="2">
    <source>
        <dbReference type="Proteomes" id="UP001163603"/>
    </source>
</evidence>
<sequence length="142" mass="16440">MNWRTKLLVSTLHLCLVQSYNEIISKDKFEIILVSLDNDEESFHGYFFTMPRLAIPHSNETACHGLKSLNSVQETPHLIIWNKEGDVMSSIGHFLVAEFGSLAYPFTKDRIKELKDEEEAQKKNQTLRTILANTFSRFCNFK</sequence>
<gene>
    <name evidence="1" type="ORF">Pint_32867</name>
</gene>